<dbReference type="EMBL" id="JBIACJ010000004">
    <property type="protein sequence ID" value="MFE8696520.1"/>
    <property type="molecule type" value="Genomic_DNA"/>
</dbReference>
<evidence type="ECO:0000313" key="2">
    <source>
        <dbReference type="Proteomes" id="UP001601058"/>
    </source>
</evidence>
<gene>
    <name evidence="1" type="ORF">ACFYKT_09245</name>
</gene>
<keyword evidence="2" id="KW-1185">Reference proteome</keyword>
<protein>
    <submittedName>
        <fullName evidence="1">Uncharacterized protein</fullName>
    </submittedName>
</protein>
<evidence type="ECO:0000313" key="1">
    <source>
        <dbReference type="EMBL" id="MFE8696520.1"/>
    </source>
</evidence>
<proteinExistence type="predicted"/>
<name>A0ABW6JX97_9BACI</name>
<reference evidence="1 2" key="1">
    <citation type="submission" date="2024-08" db="EMBL/GenBank/DDBJ databases">
        <title>Two novel Cytobacillus novel species.</title>
        <authorList>
            <person name="Liu G."/>
        </authorList>
    </citation>
    <scope>NUCLEOTIDE SEQUENCE [LARGE SCALE GENOMIC DNA]</scope>
    <source>
        <strain evidence="1 2">FJAT-53684</strain>
    </source>
</reference>
<organism evidence="1 2">
    <name type="scientific">Cytobacillus mangrovibacter</name>
    <dbReference type="NCBI Taxonomy" id="3299024"/>
    <lineage>
        <taxon>Bacteria</taxon>
        <taxon>Bacillati</taxon>
        <taxon>Bacillota</taxon>
        <taxon>Bacilli</taxon>
        <taxon>Bacillales</taxon>
        <taxon>Bacillaceae</taxon>
        <taxon>Cytobacillus</taxon>
    </lineage>
</organism>
<comment type="caution">
    <text evidence="1">The sequence shown here is derived from an EMBL/GenBank/DDBJ whole genome shotgun (WGS) entry which is preliminary data.</text>
</comment>
<dbReference type="RefSeq" id="WP_389218644.1">
    <property type="nucleotide sequence ID" value="NZ_JBIACJ010000004.1"/>
</dbReference>
<accession>A0ABW6JX97</accession>
<sequence length="96" mass="11111">MNFSGDDWRVKGNAVLTRYDYHKNVLKREVNTIKTITIPTQGYSINHTDLAEWFIEEFSPKELEQLLNDIKLVKKRTNNIKPFLATIAVGMLSKAE</sequence>
<dbReference type="Proteomes" id="UP001601058">
    <property type="component" value="Unassembled WGS sequence"/>
</dbReference>